<reference evidence="10 11" key="1">
    <citation type="submission" date="2019-02" db="EMBL/GenBank/DDBJ databases">
        <title>Deep-cultivation of Planctomycetes and their phenomic and genomic characterization uncovers novel biology.</title>
        <authorList>
            <person name="Wiegand S."/>
            <person name="Jogler M."/>
            <person name="Boedeker C."/>
            <person name="Pinto D."/>
            <person name="Vollmers J."/>
            <person name="Rivas-Marin E."/>
            <person name="Kohn T."/>
            <person name="Peeters S.H."/>
            <person name="Heuer A."/>
            <person name="Rast P."/>
            <person name="Oberbeckmann S."/>
            <person name="Bunk B."/>
            <person name="Jeske O."/>
            <person name="Meyerdierks A."/>
            <person name="Storesund J.E."/>
            <person name="Kallscheuer N."/>
            <person name="Luecker S."/>
            <person name="Lage O.M."/>
            <person name="Pohl T."/>
            <person name="Merkel B.J."/>
            <person name="Hornburger P."/>
            <person name="Mueller R.-W."/>
            <person name="Bruemmer F."/>
            <person name="Labrenz M."/>
            <person name="Spormann A.M."/>
            <person name="Op den Camp H."/>
            <person name="Overmann J."/>
            <person name="Amann R."/>
            <person name="Jetten M.S.M."/>
            <person name="Mascher T."/>
            <person name="Medema M.H."/>
            <person name="Devos D.P."/>
            <person name="Kaster A.-K."/>
            <person name="Ovreas L."/>
            <person name="Rohde M."/>
            <person name="Galperin M.Y."/>
            <person name="Jogler C."/>
        </authorList>
    </citation>
    <scope>NUCLEOTIDE SEQUENCE [LARGE SCALE GENOMIC DNA]</scope>
    <source>
        <strain evidence="10 11">V22</strain>
    </source>
</reference>
<dbReference type="InterPro" id="IPR006665">
    <property type="entry name" value="OmpA-like"/>
</dbReference>
<evidence type="ECO:0000256" key="4">
    <source>
        <dbReference type="ARBA" id="ARBA00022692"/>
    </source>
</evidence>
<evidence type="ECO:0000256" key="8">
    <source>
        <dbReference type="SAM" id="Phobius"/>
    </source>
</evidence>
<comment type="similarity">
    <text evidence="2">Belongs to the MotB family.</text>
</comment>
<dbReference type="Pfam" id="PF00691">
    <property type="entry name" value="OmpA"/>
    <property type="match status" value="1"/>
</dbReference>
<evidence type="ECO:0000313" key="11">
    <source>
        <dbReference type="Proteomes" id="UP000319976"/>
    </source>
</evidence>
<dbReference type="OrthoDB" id="9815217at2"/>
<evidence type="ECO:0000313" key="10">
    <source>
        <dbReference type="EMBL" id="QDT65640.1"/>
    </source>
</evidence>
<evidence type="ECO:0000259" key="9">
    <source>
        <dbReference type="PROSITE" id="PS51123"/>
    </source>
</evidence>
<evidence type="ECO:0000256" key="6">
    <source>
        <dbReference type="ARBA" id="ARBA00023136"/>
    </source>
</evidence>
<dbReference type="RefSeq" id="WP_145263895.1">
    <property type="nucleotide sequence ID" value="NZ_CP036316.1"/>
</dbReference>
<dbReference type="InterPro" id="IPR025713">
    <property type="entry name" value="MotB-like_N_dom"/>
</dbReference>
<keyword evidence="6 7" id="KW-0472">Membrane</keyword>
<dbReference type="InterPro" id="IPR036737">
    <property type="entry name" value="OmpA-like_sf"/>
</dbReference>
<dbReference type="Proteomes" id="UP000319976">
    <property type="component" value="Chromosome"/>
</dbReference>
<proteinExistence type="inferred from homology"/>
<feature type="transmembrane region" description="Helical" evidence="8">
    <location>
        <begin position="12"/>
        <end position="33"/>
    </location>
</feature>
<comment type="subcellular location">
    <subcellularLocation>
        <location evidence="1">Cell membrane</location>
        <topology evidence="1">Single-pass membrane protein</topology>
    </subcellularLocation>
</comment>
<dbReference type="Gene3D" id="3.30.1330.60">
    <property type="entry name" value="OmpA-like domain"/>
    <property type="match status" value="1"/>
</dbReference>
<dbReference type="CDD" id="cd07185">
    <property type="entry name" value="OmpA_C-like"/>
    <property type="match status" value="1"/>
</dbReference>
<feature type="domain" description="OmpA-like" evidence="9">
    <location>
        <begin position="108"/>
        <end position="228"/>
    </location>
</feature>
<organism evidence="10 11">
    <name type="scientific">Calycomorphotria hydatis</name>
    <dbReference type="NCBI Taxonomy" id="2528027"/>
    <lineage>
        <taxon>Bacteria</taxon>
        <taxon>Pseudomonadati</taxon>
        <taxon>Planctomycetota</taxon>
        <taxon>Planctomycetia</taxon>
        <taxon>Planctomycetales</taxon>
        <taxon>Planctomycetaceae</taxon>
        <taxon>Calycomorphotria</taxon>
    </lineage>
</organism>
<name>A0A517TB92_9PLAN</name>
<dbReference type="PANTHER" id="PTHR30329:SF21">
    <property type="entry name" value="LIPOPROTEIN YIAD-RELATED"/>
    <property type="match status" value="1"/>
</dbReference>
<keyword evidence="5 8" id="KW-1133">Transmembrane helix</keyword>
<gene>
    <name evidence="10" type="primary">motB_2</name>
    <name evidence="10" type="ORF">V22_28990</name>
</gene>
<dbReference type="KEGG" id="chya:V22_28990"/>
<dbReference type="SUPFAM" id="SSF103088">
    <property type="entry name" value="OmpA-like"/>
    <property type="match status" value="1"/>
</dbReference>
<dbReference type="GO" id="GO:0005886">
    <property type="term" value="C:plasma membrane"/>
    <property type="evidence" value="ECO:0007669"/>
    <property type="project" value="UniProtKB-SubCell"/>
</dbReference>
<dbReference type="PANTHER" id="PTHR30329">
    <property type="entry name" value="STATOR ELEMENT OF FLAGELLAR MOTOR COMPLEX"/>
    <property type="match status" value="1"/>
</dbReference>
<sequence>MDDDAPPGVPEWVVTYGDMMSLLLTFFIMLVSMSELKEEGKLRMMLDALQERFGVSQGIIGVPGPSMQRNSSFSEMASKGIRSEGGLKKASVGSDGRGGAYSTVKRINHGHVVTIGGPATFPRFEATPSEPLKKELDILADVLRNRPNHVVITGHTSPEPLPMDSSFEDRWELAFRRADAVAKYLISRGIEEERIVINSAADTEPRLRGKLEAQNANRRVDVYLIESYITSSDSDAP</sequence>
<dbReference type="Pfam" id="PF13677">
    <property type="entry name" value="MotB_plug"/>
    <property type="match status" value="1"/>
</dbReference>
<evidence type="ECO:0000256" key="3">
    <source>
        <dbReference type="ARBA" id="ARBA00022475"/>
    </source>
</evidence>
<evidence type="ECO:0000256" key="2">
    <source>
        <dbReference type="ARBA" id="ARBA00008914"/>
    </source>
</evidence>
<evidence type="ECO:0000256" key="5">
    <source>
        <dbReference type="ARBA" id="ARBA00022989"/>
    </source>
</evidence>
<keyword evidence="4 8" id="KW-0812">Transmembrane</keyword>
<accession>A0A517TB92</accession>
<dbReference type="PROSITE" id="PS51123">
    <property type="entry name" value="OMPA_2"/>
    <property type="match status" value="1"/>
</dbReference>
<protein>
    <submittedName>
        <fullName evidence="10">Motility protein B</fullName>
    </submittedName>
</protein>
<dbReference type="AlphaFoldDB" id="A0A517TB92"/>
<evidence type="ECO:0000256" key="7">
    <source>
        <dbReference type="PROSITE-ProRule" id="PRU00473"/>
    </source>
</evidence>
<keyword evidence="3" id="KW-1003">Cell membrane</keyword>
<dbReference type="EMBL" id="CP036316">
    <property type="protein sequence ID" value="QDT65640.1"/>
    <property type="molecule type" value="Genomic_DNA"/>
</dbReference>
<dbReference type="InterPro" id="IPR050330">
    <property type="entry name" value="Bact_OuterMem_StrucFunc"/>
</dbReference>
<evidence type="ECO:0000256" key="1">
    <source>
        <dbReference type="ARBA" id="ARBA00004162"/>
    </source>
</evidence>
<keyword evidence="11" id="KW-1185">Reference proteome</keyword>